<reference evidence="2 3" key="1">
    <citation type="submission" date="2017-05" db="EMBL/GenBank/DDBJ databases">
        <title>PacBio assembly of a Plasmodium knowlesi genome sequence with Hi-C correction and manual annotation of the SICAvar gene family.</title>
        <authorList>
            <person name="Lapp S.A."/>
            <person name="Geraldo J.A."/>
            <person name="Chien J.-T."/>
            <person name="Ay F."/>
            <person name="Pakala S.B."/>
            <person name="Batugedara G."/>
            <person name="Humphrey J.C."/>
            <person name="Debarry J.D."/>
            <person name="Le Roch K.G."/>
            <person name="Galinski M.R."/>
            <person name="Kissinger J.C."/>
        </authorList>
    </citation>
    <scope>NUCLEOTIDE SEQUENCE [LARGE SCALE GENOMIC DNA]</scope>
    <source>
        <strain evidence="3">Malayan Strain Pk1 (A+)</strain>
    </source>
</reference>
<feature type="compositionally biased region" description="Basic residues" evidence="1">
    <location>
        <begin position="10"/>
        <end position="20"/>
    </location>
</feature>
<feature type="compositionally biased region" description="Basic and acidic residues" evidence="1">
    <location>
        <begin position="66"/>
        <end position="76"/>
    </location>
</feature>
<organism evidence="2 3">
    <name type="scientific">Plasmodium knowlesi</name>
    <dbReference type="NCBI Taxonomy" id="5850"/>
    <lineage>
        <taxon>Eukaryota</taxon>
        <taxon>Sar</taxon>
        <taxon>Alveolata</taxon>
        <taxon>Apicomplexa</taxon>
        <taxon>Aconoidasida</taxon>
        <taxon>Haemosporida</taxon>
        <taxon>Plasmodiidae</taxon>
        <taxon>Plasmodium</taxon>
        <taxon>Plasmodium (Plasmodium)</taxon>
    </lineage>
</organism>
<name>A0A1Y3DND1_PLAKN</name>
<feature type="compositionally biased region" description="Basic and acidic residues" evidence="1">
    <location>
        <begin position="98"/>
        <end position="115"/>
    </location>
</feature>
<dbReference type="VEuPathDB" id="PlasmoDB:PKNOH_S130204700"/>
<feature type="compositionally biased region" description="Basic residues" evidence="1">
    <location>
        <begin position="77"/>
        <end position="97"/>
    </location>
</feature>
<evidence type="ECO:0000313" key="3">
    <source>
        <dbReference type="Proteomes" id="UP000195012"/>
    </source>
</evidence>
<feature type="compositionally biased region" description="Basic and acidic residues" evidence="1">
    <location>
        <begin position="33"/>
        <end position="54"/>
    </location>
</feature>
<feature type="region of interest" description="Disordered" evidence="1">
    <location>
        <begin position="1"/>
        <end position="115"/>
    </location>
</feature>
<dbReference type="VEuPathDB" id="PlasmoDB:PKNH_1138200"/>
<dbReference type="EMBL" id="NETL01000027">
    <property type="protein sequence ID" value="OTN64756.1"/>
    <property type="molecule type" value="Genomic_DNA"/>
</dbReference>
<proteinExistence type="predicted"/>
<sequence length="115" mass="13523">MCSAISRVYGNKKKKKKKKNATALEEQWIKGGTRMEQRMENKRVTKEKAKKEEPTPQWKICGTGKNQERWNSDEKKGTKKSKGRRYANTKKKKKKKGESKPRRGEGRRDARRENV</sequence>
<protein>
    <submittedName>
        <fullName evidence="2">Uncharacterized protein</fullName>
    </submittedName>
</protein>
<accession>A0A1Y3DND1</accession>
<gene>
    <name evidence="2" type="ORF">PKNOH_S130204700</name>
</gene>
<dbReference type="AlphaFoldDB" id="A0A1Y3DND1"/>
<evidence type="ECO:0000256" key="1">
    <source>
        <dbReference type="SAM" id="MobiDB-lite"/>
    </source>
</evidence>
<dbReference type="Proteomes" id="UP000195012">
    <property type="component" value="Unassembled WGS sequence"/>
</dbReference>
<comment type="caution">
    <text evidence="2">The sequence shown here is derived from an EMBL/GenBank/DDBJ whole genome shotgun (WGS) entry which is preliminary data.</text>
</comment>
<dbReference type="VEuPathDB" id="PlasmoDB:PKA1H_110043900"/>
<evidence type="ECO:0000313" key="2">
    <source>
        <dbReference type="EMBL" id="OTN64756.1"/>
    </source>
</evidence>